<evidence type="ECO:0000256" key="1">
    <source>
        <dbReference type="SAM" id="MobiDB-lite"/>
    </source>
</evidence>
<evidence type="ECO:0000313" key="2">
    <source>
        <dbReference type="EMBL" id="CBH96108.1"/>
    </source>
</evidence>
<feature type="compositionally biased region" description="Pro residues" evidence="1">
    <location>
        <begin position="45"/>
        <end position="65"/>
    </location>
</feature>
<name>E6PMF6_9ZZZZ</name>
<feature type="compositionally biased region" description="Pro residues" evidence="1">
    <location>
        <begin position="16"/>
        <end position="26"/>
    </location>
</feature>
<accession>E6PMF6</accession>
<reference evidence="2" key="1">
    <citation type="submission" date="2009-10" db="EMBL/GenBank/DDBJ databases">
        <title>Diversity of trophic interactions inside an arsenic-rich microbial ecosystem.</title>
        <authorList>
            <person name="Bertin P.N."/>
            <person name="Heinrich-Salmeron A."/>
            <person name="Pelletier E."/>
            <person name="Goulhen-Chollet F."/>
            <person name="Arsene-Ploetze F."/>
            <person name="Gallien S."/>
            <person name="Calteau A."/>
            <person name="Vallenet D."/>
            <person name="Casiot C."/>
            <person name="Chane-Woon-Ming B."/>
            <person name="Giloteaux L."/>
            <person name="Barakat M."/>
            <person name="Bonnefoy V."/>
            <person name="Bruneel O."/>
            <person name="Chandler M."/>
            <person name="Cleiss J."/>
            <person name="Duran R."/>
            <person name="Elbaz-Poulichet F."/>
            <person name="Fonknechten N."/>
            <person name="Lauga B."/>
            <person name="Mornico D."/>
            <person name="Ortet P."/>
            <person name="Schaeffer C."/>
            <person name="Siguier P."/>
            <person name="Alexander Thil Smith A."/>
            <person name="Van Dorsselaer A."/>
            <person name="Weissenbach J."/>
            <person name="Medigue C."/>
            <person name="Le Paslier D."/>
        </authorList>
    </citation>
    <scope>NUCLEOTIDE SEQUENCE</scope>
</reference>
<gene>
    <name evidence="2" type="ORF">CARN2_1098</name>
</gene>
<protein>
    <submittedName>
        <fullName evidence="2">Uncharacterized protein</fullName>
    </submittedName>
</protein>
<comment type="caution">
    <text evidence="2">The sequence shown here is derived from an EMBL/GenBank/DDBJ whole genome shotgun (WGS) entry which is preliminary data.</text>
</comment>
<dbReference type="AlphaFoldDB" id="E6PMF6"/>
<sequence>MEWAKILPAPRFGFVPPEPTAAPEPLPTGQAAPLSWRPRRLTPITPCPPPPPTTKPLPCRHCPPA</sequence>
<organism evidence="2">
    <name type="scientific">mine drainage metagenome</name>
    <dbReference type="NCBI Taxonomy" id="410659"/>
    <lineage>
        <taxon>unclassified sequences</taxon>
        <taxon>metagenomes</taxon>
        <taxon>ecological metagenomes</taxon>
    </lineage>
</organism>
<feature type="region of interest" description="Disordered" evidence="1">
    <location>
        <begin position="11"/>
        <end position="65"/>
    </location>
</feature>
<dbReference type="EMBL" id="CABM01000020">
    <property type="protein sequence ID" value="CBH96108.1"/>
    <property type="molecule type" value="Genomic_DNA"/>
</dbReference>
<proteinExistence type="predicted"/>